<accession>A0ABZ2AGC4</accession>
<dbReference type="InterPro" id="IPR050187">
    <property type="entry name" value="Lipid_Phosphate_FormReg"/>
</dbReference>
<keyword evidence="7" id="KW-0444">Lipid biosynthesis</keyword>
<proteinExistence type="inferred from homology"/>
<evidence type="ECO:0000259" key="9">
    <source>
        <dbReference type="PROSITE" id="PS50146"/>
    </source>
</evidence>
<evidence type="ECO:0000256" key="1">
    <source>
        <dbReference type="ARBA" id="ARBA00001946"/>
    </source>
</evidence>
<keyword evidence="6" id="KW-0067">ATP-binding</keyword>
<keyword evidence="5 10" id="KW-0418">Kinase</keyword>
<evidence type="ECO:0000256" key="3">
    <source>
        <dbReference type="ARBA" id="ARBA00022679"/>
    </source>
</evidence>
<comment type="similarity">
    <text evidence="2">Belongs to the diacylglycerol/lipid kinase family.</text>
</comment>
<dbReference type="InterPro" id="IPR017438">
    <property type="entry name" value="ATP-NAD_kinase_N"/>
</dbReference>
<keyword evidence="4" id="KW-0547">Nucleotide-binding</keyword>
<organism evidence="10 11">
    <name type="scientific">Metamycoplasma gateae</name>
    <dbReference type="NCBI Taxonomy" id="35769"/>
    <lineage>
        <taxon>Bacteria</taxon>
        <taxon>Bacillati</taxon>
        <taxon>Mycoplasmatota</taxon>
        <taxon>Mycoplasmoidales</taxon>
        <taxon>Metamycoplasmataceae</taxon>
        <taxon>Metamycoplasma</taxon>
    </lineage>
</organism>
<dbReference type="InterPro" id="IPR001206">
    <property type="entry name" value="Diacylglycerol_kinase_cat_dom"/>
</dbReference>
<dbReference type="Pfam" id="PF19279">
    <property type="entry name" value="YegS_C"/>
    <property type="match status" value="1"/>
</dbReference>
<evidence type="ECO:0000256" key="6">
    <source>
        <dbReference type="ARBA" id="ARBA00022840"/>
    </source>
</evidence>
<keyword evidence="7" id="KW-0594">Phospholipid biosynthesis</keyword>
<dbReference type="EMBL" id="CP143578">
    <property type="protein sequence ID" value="WVN21176.1"/>
    <property type="molecule type" value="Genomic_DNA"/>
</dbReference>
<evidence type="ECO:0000256" key="4">
    <source>
        <dbReference type="ARBA" id="ARBA00022741"/>
    </source>
</evidence>
<dbReference type="InterPro" id="IPR016064">
    <property type="entry name" value="NAD/diacylglycerol_kinase_sf"/>
</dbReference>
<keyword evidence="3" id="KW-0808">Transferase</keyword>
<dbReference type="PANTHER" id="PTHR12358:SF54">
    <property type="entry name" value="SPHINGOSINE KINASE RELATED PROTEIN"/>
    <property type="match status" value="1"/>
</dbReference>
<dbReference type="GO" id="GO:0016301">
    <property type="term" value="F:kinase activity"/>
    <property type="evidence" value="ECO:0007669"/>
    <property type="project" value="UniProtKB-KW"/>
</dbReference>
<evidence type="ECO:0000256" key="8">
    <source>
        <dbReference type="ARBA" id="ARBA00023264"/>
    </source>
</evidence>
<dbReference type="Proteomes" id="UP001431935">
    <property type="component" value="Chromosome"/>
</dbReference>
<dbReference type="Pfam" id="PF00781">
    <property type="entry name" value="DAGK_cat"/>
    <property type="match status" value="1"/>
</dbReference>
<keyword evidence="11" id="KW-1185">Reference proteome</keyword>
<dbReference type="Gene3D" id="3.40.50.10330">
    <property type="entry name" value="Probable inorganic polyphosphate/atp-NAD kinase, domain 1"/>
    <property type="match status" value="1"/>
</dbReference>
<reference evidence="10" key="1">
    <citation type="submission" date="2024-01" db="EMBL/GenBank/DDBJ databases">
        <title>Complete genome sequence of Mycoplasma gateae strain 3700.</title>
        <authorList>
            <person name="Spergser J."/>
        </authorList>
    </citation>
    <scope>NUCLEOTIDE SEQUENCE [LARGE SCALE GENOMIC DNA]</scope>
    <source>
        <strain evidence="10">3700</strain>
    </source>
</reference>
<dbReference type="RefSeq" id="WP_330463215.1">
    <property type="nucleotide sequence ID" value="NZ_CP143578.1"/>
</dbReference>
<evidence type="ECO:0000256" key="2">
    <source>
        <dbReference type="ARBA" id="ARBA00005983"/>
    </source>
</evidence>
<dbReference type="PANTHER" id="PTHR12358">
    <property type="entry name" value="SPHINGOSINE KINASE"/>
    <property type="match status" value="1"/>
</dbReference>
<dbReference type="PROSITE" id="PS50146">
    <property type="entry name" value="DAGK"/>
    <property type="match status" value="1"/>
</dbReference>
<evidence type="ECO:0000256" key="7">
    <source>
        <dbReference type="ARBA" id="ARBA00023209"/>
    </source>
</evidence>
<dbReference type="InterPro" id="IPR045540">
    <property type="entry name" value="YegS/DAGK_C"/>
</dbReference>
<dbReference type="SUPFAM" id="SSF111331">
    <property type="entry name" value="NAD kinase/diacylglycerol kinase-like"/>
    <property type="match status" value="1"/>
</dbReference>
<evidence type="ECO:0000313" key="11">
    <source>
        <dbReference type="Proteomes" id="UP001431935"/>
    </source>
</evidence>
<keyword evidence="7" id="KW-0443">Lipid metabolism</keyword>
<protein>
    <submittedName>
        <fullName evidence="10">Diacylglycerol kinase family protein</fullName>
    </submittedName>
</protein>
<sequence>MLYILYNSLSKSGKNQSKIYKKVSFAVKKINDPILNVIDVVKIKNYKELLDELKDEDKIVIIGGDGTLTHVINALKQCKKQPQIYAYKAGTGNDFLRNIKQQKNIEKIGNHLYKLNSFIKNLPTIKSNNLERYFLNGVGFGIDALIAKTTNEEKNKNLKTSFFKVTIKAFKEYKPLNNIIITVDGKEYKYNNVYLVSIMNGPFYGKGMKIAPKADLLSDKLSVIIIHSLKIRRILSVFALVYTGLHTKIKNVEQLFGKEIYIKNIPNNFSQVDGEIFETTETIEIKK</sequence>
<evidence type="ECO:0000256" key="5">
    <source>
        <dbReference type="ARBA" id="ARBA00022777"/>
    </source>
</evidence>
<comment type="cofactor">
    <cofactor evidence="1">
        <name>Mg(2+)</name>
        <dbReference type="ChEBI" id="CHEBI:18420"/>
    </cofactor>
</comment>
<evidence type="ECO:0000313" key="10">
    <source>
        <dbReference type="EMBL" id="WVN21176.1"/>
    </source>
</evidence>
<keyword evidence="8" id="KW-1208">Phospholipid metabolism</keyword>
<feature type="domain" description="DAGKc" evidence="9">
    <location>
        <begin position="1"/>
        <end position="129"/>
    </location>
</feature>
<dbReference type="Gene3D" id="2.60.200.40">
    <property type="match status" value="1"/>
</dbReference>
<name>A0ABZ2AGC4_9BACT</name>
<gene>
    <name evidence="10" type="ORF">V2E26_02045</name>
</gene>